<keyword evidence="3" id="KW-1185">Reference proteome</keyword>
<protein>
    <submittedName>
        <fullName evidence="2">Uncharacterized protein</fullName>
    </submittedName>
</protein>
<evidence type="ECO:0000313" key="2">
    <source>
        <dbReference type="EMBL" id="KMQ85117.1"/>
    </source>
</evidence>
<dbReference type="AlphaFoldDB" id="A0A0J7K469"/>
<organism evidence="2 3">
    <name type="scientific">Lasius niger</name>
    <name type="common">Black garden ant</name>
    <dbReference type="NCBI Taxonomy" id="67767"/>
    <lineage>
        <taxon>Eukaryota</taxon>
        <taxon>Metazoa</taxon>
        <taxon>Ecdysozoa</taxon>
        <taxon>Arthropoda</taxon>
        <taxon>Hexapoda</taxon>
        <taxon>Insecta</taxon>
        <taxon>Pterygota</taxon>
        <taxon>Neoptera</taxon>
        <taxon>Endopterygota</taxon>
        <taxon>Hymenoptera</taxon>
        <taxon>Apocrita</taxon>
        <taxon>Aculeata</taxon>
        <taxon>Formicoidea</taxon>
        <taxon>Formicidae</taxon>
        <taxon>Formicinae</taxon>
        <taxon>Lasius</taxon>
        <taxon>Lasius</taxon>
    </lineage>
</organism>
<feature type="compositionally biased region" description="Basic and acidic residues" evidence="1">
    <location>
        <begin position="139"/>
        <end position="158"/>
    </location>
</feature>
<feature type="region of interest" description="Disordered" evidence="1">
    <location>
        <begin position="139"/>
        <end position="163"/>
    </location>
</feature>
<dbReference type="OrthoDB" id="7701337at2759"/>
<dbReference type="PaxDb" id="67767-A0A0J7K469"/>
<gene>
    <name evidence="2" type="ORF">RF55_16525</name>
</gene>
<evidence type="ECO:0000313" key="3">
    <source>
        <dbReference type="Proteomes" id="UP000036403"/>
    </source>
</evidence>
<evidence type="ECO:0000256" key="1">
    <source>
        <dbReference type="SAM" id="MobiDB-lite"/>
    </source>
</evidence>
<comment type="caution">
    <text evidence="2">The sequence shown here is derived from an EMBL/GenBank/DDBJ whole genome shotgun (WGS) entry which is preliminary data.</text>
</comment>
<accession>A0A0J7K469</accession>
<dbReference type="Proteomes" id="UP000036403">
    <property type="component" value="Unassembled WGS sequence"/>
</dbReference>
<dbReference type="EMBL" id="LBMM01014603">
    <property type="protein sequence ID" value="KMQ85117.1"/>
    <property type="molecule type" value="Genomic_DNA"/>
</dbReference>
<sequence length="286" mass="32824">MERRLKEGVIERKEREEKVEVEELCKRLETKVHIEGVRKIKSGGMGDSKLVVVKLRSEEEKRELLGKKKLLKGSKVWLDDDLTWKERRMRWGLREIAREEERRGGRVWVGHNKININGEWCFWDESAEGVGDWREKMRERQIGSEDGEGKEKGGKGKGEGVIGGRGERVIEEGGVTEGAVMRGIGVRGIRGGGSIGGCKIGFWNLAGLRNKDVDFWEGLREWDIIILVETWVEEKRWERIRGRLPAGFSWEAQHAKKKNKKGRAMGGMVLEIRVGIETVGLRRERE</sequence>
<name>A0A0J7K469_LASNI</name>
<reference evidence="2 3" key="1">
    <citation type="submission" date="2015-04" db="EMBL/GenBank/DDBJ databases">
        <title>Lasius niger genome sequencing.</title>
        <authorList>
            <person name="Konorov E.A."/>
            <person name="Nikitin M.A."/>
            <person name="Kirill M.V."/>
            <person name="Chang P."/>
        </authorList>
    </citation>
    <scope>NUCLEOTIDE SEQUENCE [LARGE SCALE GENOMIC DNA]</scope>
    <source>
        <tissue evidence="2">Whole</tissue>
    </source>
</reference>
<proteinExistence type="predicted"/>